<protein>
    <submittedName>
        <fullName evidence="10">Putative membrane protein</fullName>
    </submittedName>
</protein>
<evidence type="ECO:0000256" key="2">
    <source>
        <dbReference type="ARBA" id="ARBA00022448"/>
    </source>
</evidence>
<evidence type="ECO:0000256" key="3">
    <source>
        <dbReference type="ARBA" id="ARBA00022475"/>
    </source>
</evidence>
<keyword evidence="5 9" id="KW-1133">Transmembrane helix</keyword>
<gene>
    <name evidence="10" type="ORF">SAMN05660226_01237</name>
</gene>
<dbReference type="Pfam" id="PF25539">
    <property type="entry name" value="Bestrophin_2"/>
    <property type="match status" value="1"/>
</dbReference>
<dbReference type="GO" id="GO:0005254">
    <property type="term" value="F:chloride channel activity"/>
    <property type="evidence" value="ECO:0007669"/>
    <property type="project" value="InterPro"/>
</dbReference>
<keyword evidence="4 9" id="KW-0812">Transmembrane</keyword>
<evidence type="ECO:0000256" key="1">
    <source>
        <dbReference type="ARBA" id="ARBA00004651"/>
    </source>
</evidence>
<feature type="transmembrane region" description="Helical" evidence="9">
    <location>
        <begin position="92"/>
        <end position="110"/>
    </location>
</feature>
<evidence type="ECO:0000256" key="9">
    <source>
        <dbReference type="SAM" id="Phobius"/>
    </source>
</evidence>
<dbReference type="STRING" id="623280.SAMN05660226_01237"/>
<dbReference type="PANTHER" id="PTHR33281">
    <property type="entry name" value="UPF0187 PROTEIN YNEE"/>
    <property type="match status" value="1"/>
</dbReference>
<dbReference type="EMBL" id="FUYS01000002">
    <property type="protein sequence ID" value="SKB40804.1"/>
    <property type="molecule type" value="Genomic_DNA"/>
</dbReference>
<keyword evidence="7 9" id="KW-0472">Membrane</keyword>
<evidence type="ECO:0000256" key="4">
    <source>
        <dbReference type="ARBA" id="ARBA00022692"/>
    </source>
</evidence>
<dbReference type="InterPro" id="IPR044669">
    <property type="entry name" value="YneE/VCCN1/2-like"/>
</dbReference>
<feature type="transmembrane region" description="Helical" evidence="9">
    <location>
        <begin position="276"/>
        <end position="293"/>
    </location>
</feature>
<evidence type="ECO:0000313" key="11">
    <source>
        <dbReference type="Proteomes" id="UP000190541"/>
    </source>
</evidence>
<dbReference type="AlphaFoldDB" id="A0A1T5B0Q8"/>
<keyword evidence="2" id="KW-0813">Transport</keyword>
<dbReference type="PANTHER" id="PTHR33281:SF19">
    <property type="entry name" value="VOLTAGE-DEPENDENT ANION CHANNEL-FORMING PROTEIN YNEE"/>
    <property type="match status" value="1"/>
</dbReference>
<keyword evidence="11" id="KW-1185">Reference proteome</keyword>
<comment type="similarity">
    <text evidence="8">Belongs to the anion channel-forming bestrophin (TC 1.A.46) family.</text>
</comment>
<keyword evidence="6" id="KW-0406">Ion transport</keyword>
<evidence type="ECO:0000313" key="10">
    <source>
        <dbReference type="EMBL" id="SKB40804.1"/>
    </source>
</evidence>
<dbReference type="Proteomes" id="UP000190541">
    <property type="component" value="Unassembled WGS sequence"/>
</dbReference>
<evidence type="ECO:0000256" key="5">
    <source>
        <dbReference type="ARBA" id="ARBA00022989"/>
    </source>
</evidence>
<dbReference type="GO" id="GO:0005886">
    <property type="term" value="C:plasma membrane"/>
    <property type="evidence" value="ECO:0007669"/>
    <property type="project" value="UniProtKB-SubCell"/>
</dbReference>
<feature type="transmembrane region" description="Helical" evidence="9">
    <location>
        <begin position="66"/>
        <end position="86"/>
    </location>
</feature>
<accession>A0A1T5B0Q8</accession>
<evidence type="ECO:0000256" key="8">
    <source>
        <dbReference type="ARBA" id="ARBA00034708"/>
    </source>
</evidence>
<comment type="subcellular location">
    <subcellularLocation>
        <location evidence="1">Cell membrane</location>
        <topology evidence="1">Multi-pass membrane protein</topology>
    </subcellularLocation>
</comment>
<evidence type="ECO:0000256" key="7">
    <source>
        <dbReference type="ARBA" id="ARBA00023136"/>
    </source>
</evidence>
<keyword evidence="3" id="KW-1003">Cell membrane</keyword>
<feature type="transmembrane region" description="Helical" evidence="9">
    <location>
        <begin position="250"/>
        <end position="270"/>
    </location>
</feature>
<sequence>MVRTDNAFYVQYTHQIRVIKHVNLSKHLGVNVVYRKTRTRFIIRKLSMLIKTKGIPFRYMFNKVKLEVAVVFIVGLIFNTFTYLLSDRLPEMPLGVPAFLGTAISILLSFKMNQSYERWWEARKIWGSIVNDSRTLVIQLQSYLTAEHQAVITEIGHRQIAWCYALGDSLRGLNPLTRDTGCLRQEDIAKLSNHQNKALALTQQQAYAIKELANRGALDVFCRVQLDKTLVRLVDSMGRAERINTTVFPVTYRLFLHAAIYLFLITLSIAIQDVHALFEIPLLVLIAALFFLAEKTAYNLQDPFRNRPSDIPMTAIARTIEINIRQLLGEDTWPEPAKPKTFFIL</sequence>
<evidence type="ECO:0000256" key="6">
    <source>
        <dbReference type="ARBA" id="ARBA00023065"/>
    </source>
</evidence>
<organism evidence="10 11">
    <name type="scientific">Parapedobacter luteus</name>
    <dbReference type="NCBI Taxonomy" id="623280"/>
    <lineage>
        <taxon>Bacteria</taxon>
        <taxon>Pseudomonadati</taxon>
        <taxon>Bacteroidota</taxon>
        <taxon>Sphingobacteriia</taxon>
        <taxon>Sphingobacteriales</taxon>
        <taxon>Sphingobacteriaceae</taxon>
        <taxon>Parapedobacter</taxon>
    </lineage>
</organism>
<name>A0A1T5B0Q8_9SPHI</name>
<reference evidence="10 11" key="1">
    <citation type="submission" date="2017-02" db="EMBL/GenBank/DDBJ databases">
        <authorList>
            <person name="Peterson S.W."/>
        </authorList>
    </citation>
    <scope>NUCLEOTIDE SEQUENCE [LARGE SCALE GENOMIC DNA]</scope>
    <source>
        <strain evidence="10 11">DSM 22899</strain>
    </source>
</reference>
<proteinExistence type="inferred from homology"/>